<dbReference type="NCBIfam" id="TIGR00442">
    <property type="entry name" value="hisS"/>
    <property type="match status" value="1"/>
</dbReference>
<evidence type="ECO:0000256" key="9">
    <source>
        <dbReference type="HAMAP-Rule" id="MF_00127"/>
    </source>
</evidence>
<dbReference type="GO" id="GO:0016740">
    <property type="term" value="F:transferase activity"/>
    <property type="evidence" value="ECO:0007669"/>
    <property type="project" value="UniProtKB-ARBA"/>
</dbReference>
<dbReference type="HAMAP" id="MF_00127">
    <property type="entry name" value="His_tRNA_synth"/>
    <property type="match status" value="1"/>
</dbReference>
<dbReference type="Pfam" id="PF03129">
    <property type="entry name" value="HGTP_anticodon"/>
    <property type="match status" value="1"/>
</dbReference>
<dbReference type="InterPro" id="IPR041715">
    <property type="entry name" value="HisRS-like_core"/>
</dbReference>
<dbReference type="InterPro" id="IPR015807">
    <property type="entry name" value="His-tRNA-ligase"/>
</dbReference>
<proteinExistence type="inferred from homology"/>
<evidence type="ECO:0000256" key="5">
    <source>
        <dbReference type="ARBA" id="ARBA00022840"/>
    </source>
</evidence>
<dbReference type="GO" id="GO:0005524">
    <property type="term" value="F:ATP binding"/>
    <property type="evidence" value="ECO:0007669"/>
    <property type="project" value="UniProtKB-UniRule"/>
</dbReference>
<dbReference type="Gene3D" id="3.40.50.800">
    <property type="entry name" value="Anticodon-binding domain"/>
    <property type="match status" value="1"/>
</dbReference>
<dbReference type="GO" id="GO:0005737">
    <property type="term" value="C:cytoplasm"/>
    <property type="evidence" value="ECO:0007669"/>
    <property type="project" value="UniProtKB-SubCell"/>
</dbReference>
<comment type="subunit">
    <text evidence="9">Homodimer.</text>
</comment>
<sequence>MKLQKPKGTLDIFGKAAETFAQINALAAATFGNYNFKQIETPIFESYELFSRSAGETSDIVTKEMYDFMDKGDRHIALRPEGTASVVRAYLENKLYAPEVQKPVKFWYSGPMFRYERPQSGRTREFHQIGVEIFGAKNPAVDAETIIMATDFFSTLGLSSLKIHLNSIGDAESRETYRQALVDFLTPYKNQLSEDSQRRLLENPLRILDSKEEQDKQILLSAPSILDYLNEASKKHFESVCEILNASGIQYKIDTSMVRGLDYYTNTVFEVVAIIDGKEMTVCGGGRYDKLVEYFDGPETPAFGFAIGLERLLMILEMEDIDLTDDMELHAYIAVLGAKANLEAAKLVSSLRMQGYSVDRDYLDRKLPAQYKSADAYKAELIITLGENEVLNQTAKIKNAQTRKEREVDLDDLYNDFSEIYEELVMGEIES</sequence>
<dbReference type="PIRSF" id="PIRSF001549">
    <property type="entry name" value="His-tRNA_synth"/>
    <property type="match status" value="1"/>
</dbReference>
<organism evidence="12 13">
    <name type="scientific">Lactovum miscens</name>
    <dbReference type="NCBI Taxonomy" id="190387"/>
    <lineage>
        <taxon>Bacteria</taxon>
        <taxon>Bacillati</taxon>
        <taxon>Bacillota</taxon>
        <taxon>Bacilli</taxon>
        <taxon>Lactobacillales</taxon>
        <taxon>Streptococcaceae</taxon>
        <taxon>Lactovum</taxon>
    </lineage>
</organism>
<accession>A0A841C6M8</accession>
<dbReference type="CDD" id="cd00859">
    <property type="entry name" value="HisRS_anticodon"/>
    <property type="match status" value="1"/>
</dbReference>
<dbReference type="InterPro" id="IPR004516">
    <property type="entry name" value="HisRS/HisZ"/>
</dbReference>
<keyword evidence="6 9" id="KW-0648">Protein biosynthesis</keyword>
<feature type="binding site" evidence="10">
    <location>
        <position position="259"/>
    </location>
    <ligand>
        <name>L-histidine</name>
        <dbReference type="ChEBI" id="CHEBI:57595"/>
    </ligand>
</feature>
<dbReference type="InterPro" id="IPR004154">
    <property type="entry name" value="Anticodon-bd"/>
</dbReference>
<evidence type="ECO:0000256" key="7">
    <source>
        <dbReference type="ARBA" id="ARBA00023146"/>
    </source>
</evidence>
<dbReference type="Proteomes" id="UP000562464">
    <property type="component" value="Unassembled WGS sequence"/>
</dbReference>
<keyword evidence="4 9" id="KW-0547">Nucleotide-binding</keyword>
<gene>
    <name evidence="9" type="primary">hisS</name>
    <name evidence="12" type="ORF">HNQ37_000268</name>
</gene>
<feature type="binding site" evidence="10">
    <location>
        <begin position="263"/>
        <end position="264"/>
    </location>
    <ligand>
        <name>L-histidine</name>
        <dbReference type="ChEBI" id="CHEBI:57595"/>
    </ligand>
</feature>
<dbReference type="RefSeq" id="WP_183538549.1">
    <property type="nucleotide sequence ID" value="NZ_DASWOY010000021.1"/>
</dbReference>
<dbReference type="EMBL" id="JACHHV010000003">
    <property type="protein sequence ID" value="MBB5887398.1"/>
    <property type="molecule type" value="Genomic_DNA"/>
</dbReference>
<keyword evidence="3 9" id="KW-0436">Ligase</keyword>
<dbReference type="InterPro" id="IPR006195">
    <property type="entry name" value="aa-tRNA-synth_II"/>
</dbReference>
<feature type="binding site" evidence="10">
    <location>
        <position position="128"/>
    </location>
    <ligand>
        <name>L-histidine</name>
        <dbReference type="ChEBI" id="CHEBI:57595"/>
    </ligand>
</feature>
<dbReference type="AlphaFoldDB" id="A0A841C6M8"/>
<dbReference type="PANTHER" id="PTHR43707">
    <property type="entry name" value="HISTIDYL-TRNA SYNTHETASE"/>
    <property type="match status" value="1"/>
</dbReference>
<dbReference type="InterPro" id="IPR033656">
    <property type="entry name" value="HisRS_anticodon"/>
</dbReference>
<dbReference type="Gene3D" id="3.30.930.10">
    <property type="entry name" value="Bira Bifunctional Protein, Domain 2"/>
    <property type="match status" value="1"/>
</dbReference>
<evidence type="ECO:0000313" key="13">
    <source>
        <dbReference type="Proteomes" id="UP000562464"/>
    </source>
</evidence>
<comment type="subcellular location">
    <subcellularLocation>
        <location evidence="9">Cytoplasm</location>
    </subcellularLocation>
</comment>
<feature type="binding site" evidence="10">
    <location>
        <position position="132"/>
    </location>
    <ligand>
        <name>L-histidine</name>
        <dbReference type="ChEBI" id="CHEBI:57595"/>
    </ligand>
</feature>
<dbReference type="CDD" id="cd00773">
    <property type="entry name" value="HisRS-like_core"/>
    <property type="match status" value="1"/>
</dbReference>
<evidence type="ECO:0000256" key="1">
    <source>
        <dbReference type="ARBA" id="ARBA00008226"/>
    </source>
</evidence>
<feature type="binding site" evidence="10">
    <location>
        <begin position="81"/>
        <end position="83"/>
    </location>
    <ligand>
        <name>L-histidine</name>
        <dbReference type="ChEBI" id="CHEBI:57595"/>
    </ligand>
</feature>
<dbReference type="GO" id="GO:0006427">
    <property type="term" value="P:histidyl-tRNA aminoacylation"/>
    <property type="evidence" value="ECO:0007669"/>
    <property type="project" value="UniProtKB-UniRule"/>
</dbReference>
<comment type="catalytic activity">
    <reaction evidence="8 9">
        <text>tRNA(His) + L-histidine + ATP = L-histidyl-tRNA(His) + AMP + diphosphate + H(+)</text>
        <dbReference type="Rhea" id="RHEA:17313"/>
        <dbReference type="Rhea" id="RHEA-COMP:9665"/>
        <dbReference type="Rhea" id="RHEA-COMP:9689"/>
        <dbReference type="ChEBI" id="CHEBI:15378"/>
        <dbReference type="ChEBI" id="CHEBI:30616"/>
        <dbReference type="ChEBI" id="CHEBI:33019"/>
        <dbReference type="ChEBI" id="CHEBI:57595"/>
        <dbReference type="ChEBI" id="CHEBI:78442"/>
        <dbReference type="ChEBI" id="CHEBI:78527"/>
        <dbReference type="ChEBI" id="CHEBI:456215"/>
        <dbReference type="EC" id="6.1.1.21"/>
    </reaction>
</comment>
<evidence type="ECO:0000256" key="2">
    <source>
        <dbReference type="ARBA" id="ARBA00022490"/>
    </source>
</evidence>
<evidence type="ECO:0000256" key="10">
    <source>
        <dbReference type="PIRSR" id="PIRSR001549-1"/>
    </source>
</evidence>
<reference evidence="12 13" key="1">
    <citation type="submission" date="2020-08" db="EMBL/GenBank/DDBJ databases">
        <title>Genomic Encyclopedia of Type Strains, Phase IV (KMG-IV): sequencing the most valuable type-strain genomes for metagenomic binning, comparative biology and taxonomic classification.</title>
        <authorList>
            <person name="Goeker M."/>
        </authorList>
    </citation>
    <scope>NUCLEOTIDE SEQUENCE [LARGE SCALE GENOMIC DNA]</scope>
    <source>
        <strain evidence="12 13">DSM 14925</strain>
    </source>
</reference>
<comment type="caution">
    <text evidence="12">The sequence shown here is derived from an EMBL/GenBank/DDBJ whole genome shotgun (WGS) entry which is preliminary data.</text>
</comment>
<keyword evidence="13" id="KW-1185">Reference proteome</keyword>
<evidence type="ECO:0000259" key="11">
    <source>
        <dbReference type="PROSITE" id="PS50862"/>
    </source>
</evidence>
<dbReference type="PROSITE" id="PS50862">
    <property type="entry name" value="AA_TRNA_LIGASE_II"/>
    <property type="match status" value="1"/>
</dbReference>
<dbReference type="InterPro" id="IPR036621">
    <property type="entry name" value="Anticodon-bd_dom_sf"/>
</dbReference>
<dbReference type="InterPro" id="IPR045864">
    <property type="entry name" value="aa-tRNA-synth_II/BPL/LPL"/>
</dbReference>
<keyword evidence="2 9" id="KW-0963">Cytoplasm</keyword>
<feature type="binding site" evidence="10">
    <location>
        <position position="114"/>
    </location>
    <ligand>
        <name>L-histidine</name>
        <dbReference type="ChEBI" id="CHEBI:57595"/>
    </ligand>
</feature>
<dbReference type="Pfam" id="PF13393">
    <property type="entry name" value="tRNA-synt_His"/>
    <property type="match status" value="1"/>
</dbReference>
<evidence type="ECO:0000313" key="12">
    <source>
        <dbReference type="EMBL" id="MBB5887398.1"/>
    </source>
</evidence>
<evidence type="ECO:0000256" key="4">
    <source>
        <dbReference type="ARBA" id="ARBA00022741"/>
    </source>
</evidence>
<comment type="similarity">
    <text evidence="1 9">Belongs to the class-II aminoacyl-tRNA synthetase family.</text>
</comment>
<keyword evidence="7 9" id="KW-0030">Aminoacyl-tRNA synthetase</keyword>
<name>A0A841C6M8_9LACT</name>
<dbReference type="PANTHER" id="PTHR43707:SF1">
    <property type="entry name" value="HISTIDINE--TRNA LIGASE, MITOCHONDRIAL-RELATED"/>
    <property type="match status" value="1"/>
</dbReference>
<dbReference type="GO" id="GO:0004821">
    <property type="term" value="F:histidine-tRNA ligase activity"/>
    <property type="evidence" value="ECO:0007669"/>
    <property type="project" value="UniProtKB-UniRule"/>
</dbReference>
<protein>
    <recommendedName>
        <fullName evidence="9">Histidine--tRNA ligase</fullName>
        <ecNumber evidence="9">6.1.1.21</ecNumber>
    </recommendedName>
    <alternativeName>
        <fullName evidence="9">Histidyl-tRNA synthetase</fullName>
        <shortName evidence="9">HisRS</shortName>
    </alternativeName>
</protein>
<feature type="domain" description="Aminoacyl-transfer RNA synthetases class-II family profile" evidence="11">
    <location>
        <begin position="26"/>
        <end position="316"/>
    </location>
</feature>
<evidence type="ECO:0000256" key="8">
    <source>
        <dbReference type="ARBA" id="ARBA00047639"/>
    </source>
</evidence>
<keyword evidence="5 9" id="KW-0067">ATP-binding</keyword>
<dbReference type="SUPFAM" id="SSF55681">
    <property type="entry name" value="Class II aaRS and biotin synthetases"/>
    <property type="match status" value="1"/>
</dbReference>
<dbReference type="EC" id="6.1.1.21" evidence="9"/>
<dbReference type="SUPFAM" id="SSF52954">
    <property type="entry name" value="Class II aaRS ABD-related"/>
    <property type="match status" value="1"/>
</dbReference>
<evidence type="ECO:0000256" key="6">
    <source>
        <dbReference type="ARBA" id="ARBA00022917"/>
    </source>
</evidence>
<evidence type="ECO:0000256" key="3">
    <source>
        <dbReference type="ARBA" id="ARBA00022598"/>
    </source>
</evidence>
<dbReference type="GO" id="GO:0140096">
    <property type="term" value="F:catalytic activity, acting on a protein"/>
    <property type="evidence" value="ECO:0007669"/>
    <property type="project" value="UniProtKB-ARBA"/>
</dbReference>